<dbReference type="Proteomes" id="UP000092666">
    <property type="component" value="Unassembled WGS sequence"/>
</dbReference>
<sequence>MLFGRLALFALPFMGLSVASPIITNDLVLTKRAAPVDVVNALQSAIASPISTLKTPNVSAEDAAAALTSIKSAITQATADLPTAPVSAGAKRDDFGSVRALERALAERQADDLEVVGAVLAEIIKDIIEAVEGLADELKKLPLIGAIIIDIDFGLNTLLLGLQLVLAGVVEILRGLLSGVAGLLQNLGNGLLAGLIFV</sequence>
<evidence type="ECO:0000313" key="3">
    <source>
        <dbReference type="Proteomes" id="UP000092666"/>
    </source>
</evidence>
<feature type="chain" id="PRO_5008627206" evidence="1">
    <location>
        <begin position="20"/>
        <end position="198"/>
    </location>
</feature>
<dbReference type="AlphaFoldDB" id="A0A1B9GLA9"/>
<name>A0A1B9GLA9_9TREE</name>
<evidence type="ECO:0000313" key="2">
    <source>
        <dbReference type="EMBL" id="OCF31852.1"/>
    </source>
</evidence>
<evidence type="ECO:0000256" key="1">
    <source>
        <dbReference type="SAM" id="SignalP"/>
    </source>
</evidence>
<proteinExistence type="predicted"/>
<feature type="signal peptide" evidence="1">
    <location>
        <begin position="1"/>
        <end position="19"/>
    </location>
</feature>
<organism evidence="2 3">
    <name type="scientific">Kwoniella heveanensis BCC8398</name>
    <dbReference type="NCBI Taxonomy" id="1296120"/>
    <lineage>
        <taxon>Eukaryota</taxon>
        <taxon>Fungi</taxon>
        <taxon>Dikarya</taxon>
        <taxon>Basidiomycota</taxon>
        <taxon>Agaricomycotina</taxon>
        <taxon>Tremellomycetes</taxon>
        <taxon>Tremellales</taxon>
        <taxon>Cryptococcaceae</taxon>
        <taxon>Kwoniella</taxon>
    </lineage>
</organism>
<gene>
    <name evidence="2" type="ORF">I316_06450</name>
</gene>
<reference evidence="3" key="2">
    <citation type="submission" date="2013-12" db="EMBL/GenBank/DDBJ databases">
        <title>Evolution of pathogenesis and genome organization in the Tremellales.</title>
        <authorList>
            <person name="Cuomo C."/>
            <person name="Litvintseva A."/>
            <person name="Heitman J."/>
            <person name="Chen Y."/>
            <person name="Sun S."/>
            <person name="Springer D."/>
            <person name="Dromer F."/>
            <person name="Young S."/>
            <person name="Zeng Q."/>
            <person name="Chapman S."/>
            <person name="Gujja S."/>
            <person name="Saif S."/>
            <person name="Birren B."/>
        </authorList>
    </citation>
    <scope>NUCLEOTIDE SEQUENCE [LARGE SCALE GENOMIC DNA]</scope>
    <source>
        <strain evidence="3">BCC8398</strain>
    </source>
</reference>
<protein>
    <submittedName>
        <fullName evidence="2">Uncharacterized protein</fullName>
    </submittedName>
</protein>
<keyword evidence="3" id="KW-1185">Reference proteome</keyword>
<dbReference type="EMBL" id="KI669512">
    <property type="protein sequence ID" value="OCF31852.1"/>
    <property type="molecule type" value="Genomic_DNA"/>
</dbReference>
<accession>A0A1B9GLA9</accession>
<dbReference type="OrthoDB" id="2575973at2759"/>
<reference evidence="2 3" key="1">
    <citation type="submission" date="2013-07" db="EMBL/GenBank/DDBJ databases">
        <title>The Genome Sequence of Cryptococcus heveanensis BCC8398.</title>
        <authorList>
            <consortium name="The Broad Institute Genome Sequencing Platform"/>
            <person name="Cuomo C."/>
            <person name="Litvintseva A."/>
            <person name="Chen Y."/>
            <person name="Heitman J."/>
            <person name="Sun S."/>
            <person name="Springer D."/>
            <person name="Dromer F."/>
            <person name="Young S.K."/>
            <person name="Zeng Q."/>
            <person name="Gargeya S."/>
            <person name="Fitzgerald M."/>
            <person name="Abouelleil A."/>
            <person name="Alvarado L."/>
            <person name="Berlin A.M."/>
            <person name="Chapman S.B."/>
            <person name="Dewar J."/>
            <person name="Goldberg J."/>
            <person name="Griggs A."/>
            <person name="Gujja S."/>
            <person name="Hansen M."/>
            <person name="Howarth C."/>
            <person name="Imamovic A."/>
            <person name="Larimer J."/>
            <person name="McCowan C."/>
            <person name="Murphy C."/>
            <person name="Pearson M."/>
            <person name="Priest M."/>
            <person name="Roberts A."/>
            <person name="Saif S."/>
            <person name="Shea T."/>
            <person name="Sykes S."/>
            <person name="Wortman J."/>
            <person name="Nusbaum C."/>
            <person name="Birren B."/>
        </authorList>
    </citation>
    <scope>NUCLEOTIDE SEQUENCE [LARGE SCALE GENOMIC DNA]</scope>
    <source>
        <strain evidence="2 3">BCC8398</strain>
    </source>
</reference>
<keyword evidence="1" id="KW-0732">Signal</keyword>